<sequence length="109" mass="11930">MCSRLEGFNSAKWQVKPCTDDVVKLMVGVNQLRQVTKTFGAISDVVASADMSTVTMEDGLEGVMNSTLCGEQITFTIIAKEQNGKRRRDGGDILKQKFAMNILLQVQSG</sequence>
<keyword evidence="2" id="KW-1185">Reference proteome</keyword>
<reference evidence="1" key="1">
    <citation type="submission" date="2023-01" db="EMBL/GenBank/DDBJ databases">
        <title>Genome assembly of the deep-sea coral Lophelia pertusa.</title>
        <authorList>
            <person name="Herrera S."/>
            <person name="Cordes E."/>
        </authorList>
    </citation>
    <scope>NUCLEOTIDE SEQUENCE</scope>
    <source>
        <strain evidence="1">USNM1676648</strain>
        <tissue evidence="1">Polyp</tissue>
    </source>
</reference>
<evidence type="ECO:0000313" key="1">
    <source>
        <dbReference type="EMBL" id="KAJ7392717.1"/>
    </source>
</evidence>
<protein>
    <submittedName>
        <fullName evidence="1">Uncharacterized protein</fullName>
    </submittedName>
</protein>
<dbReference type="AlphaFoldDB" id="A0A9X0A3I6"/>
<name>A0A9X0A3I6_9CNID</name>
<dbReference type="Proteomes" id="UP001163046">
    <property type="component" value="Unassembled WGS sequence"/>
</dbReference>
<organism evidence="1 2">
    <name type="scientific">Desmophyllum pertusum</name>
    <dbReference type="NCBI Taxonomy" id="174260"/>
    <lineage>
        <taxon>Eukaryota</taxon>
        <taxon>Metazoa</taxon>
        <taxon>Cnidaria</taxon>
        <taxon>Anthozoa</taxon>
        <taxon>Hexacorallia</taxon>
        <taxon>Scleractinia</taxon>
        <taxon>Caryophylliina</taxon>
        <taxon>Caryophylliidae</taxon>
        <taxon>Desmophyllum</taxon>
    </lineage>
</organism>
<accession>A0A9X0A3I6</accession>
<dbReference type="EMBL" id="MU825400">
    <property type="protein sequence ID" value="KAJ7392717.1"/>
    <property type="molecule type" value="Genomic_DNA"/>
</dbReference>
<proteinExistence type="predicted"/>
<comment type="caution">
    <text evidence="1">The sequence shown here is derived from an EMBL/GenBank/DDBJ whole genome shotgun (WGS) entry which is preliminary data.</text>
</comment>
<gene>
    <name evidence="1" type="ORF">OS493_010370</name>
</gene>
<evidence type="ECO:0000313" key="2">
    <source>
        <dbReference type="Proteomes" id="UP001163046"/>
    </source>
</evidence>
<dbReference type="OrthoDB" id="264520at2759"/>